<keyword evidence="1 7" id="KW-0723">Serine/threonine-protein kinase</keyword>
<evidence type="ECO:0000256" key="2">
    <source>
        <dbReference type="ARBA" id="ARBA00022679"/>
    </source>
</evidence>
<dbReference type="GO" id="GO:0005524">
    <property type="term" value="F:ATP binding"/>
    <property type="evidence" value="ECO:0007669"/>
    <property type="project" value="UniProtKB-UniRule"/>
</dbReference>
<dbReference type="GeneTree" id="ENSGT00940000164472"/>
<dbReference type="PANTHER" id="PTHR24058:SF53">
    <property type="entry name" value="HOMEODOMAIN-INTERACTING PROTEIN KINASE 2"/>
    <property type="match status" value="1"/>
</dbReference>
<keyword evidence="3 6" id="KW-0547">Nucleotide-binding</keyword>
<name>A0A3Q3AH60_KRYMA</name>
<dbReference type="InterPro" id="IPR050494">
    <property type="entry name" value="Ser_Thr_dual-spec_kinase"/>
</dbReference>
<dbReference type="Ensembl" id="ENSKMAT00000016228.1">
    <property type="protein sequence ID" value="ENSKMAP00000015998.1"/>
    <property type="gene ID" value="ENSKMAG00000011945.1"/>
</dbReference>
<dbReference type="InterPro" id="IPR000719">
    <property type="entry name" value="Prot_kinase_dom"/>
</dbReference>
<dbReference type="Pfam" id="PF00069">
    <property type="entry name" value="Pkinase"/>
    <property type="match status" value="1"/>
</dbReference>
<dbReference type="STRING" id="37003.ENSKMAP00000015998"/>
<dbReference type="PROSITE" id="PS00108">
    <property type="entry name" value="PROTEIN_KINASE_ST"/>
    <property type="match status" value="1"/>
</dbReference>
<feature type="domain" description="Protein kinase" evidence="8">
    <location>
        <begin position="37"/>
        <end position="279"/>
    </location>
</feature>
<accession>A0A3Q3AH60</accession>
<dbReference type="Proteomes" id="UP000264800">
    <property type="component" value="Unplaced"/>
</dbReference>
<protein>
    <recommendedName>
        <fullName evidence="8">Protein kinase domain-containing protein</fullName>
    </recommendedName>
</protein>
<dbReference type="SMART" id="SM00220">
    <property type="entry name" value="S_TKc"/>
    <property type="match status" value="1"/>
</dbReference>
<dbReference type="GO" id="GO:0003713">
    <property type="term" value="F:transcription coactivator activity"/>
    <property type="evidence" value="ECO:0007669"/>
    <property type="project" value="TreeGrafter"/>
</dbReference>
<keyword evidence="2" id="KW-0808">Transferase</keyword>
<dbReference type="PROSITE" id="PS50011">
    <property type="entry name" value="PROTEIN_KINASE_DOM"/>
    <property type="match status" value="1"/>
</dbReference>
<dbReference type="GO" id="GO:0007224">
    <property type="term" value="P:smoothened signaling pathway"/>
    <property type="evidence" value="ECO:0007669"/>
    <property type="project" value="TreeGrafter"/>
</dbReference>
<dbReference type="GO" id="GO:0003714">
    <property type="term" value="F:transcription corepressor activity"/>
    <property type="evidence" value="ECO:0007669"/>
    <property type="project" value="TreeGrafter"/>
</dbReference>
<dbReference type="GO" id="GO:0046332">
    <property type="term" value="F:SMAD binding"/>
    <property type="evidence" value="ECO:0007669"/>
    <property type="project" value="TreeGrafter"/>
</dbReference>
<evidence type="ECO:0000256" key="3">
    <source>
        <dbReference type="ARBA" id="ARBA00022741"/>
    </source>
</evidence>
<evidence type="ECO:0000256" key="7">
    <source>
        <dbReference type="RuleBase" id="RU000304"/>
    </source>
</evidence>
<dbReference type="GO" id="GO:0045944">
    <property type="term" value="P:positive regulation of transcription by RNA polymerase II"/>
    <property type="evidence" value="ECO:0007669"/>
    <property type="project" value="TreeGrafter"/>
</dbReference>
<sequence length="279" mass="31543">MLLAAKALESAHITHGNINPESLMIADFNICNKSDVYIVEKLLGQGAYGLVAKCRKNATDQAVALKVMAKADAYSAIKELQAIKHLRKFDPDKINVMHCFDWFRNWSPLRVSEIRTIAKQMFVSLSALKELGLTHADIKIDNIMLVNHAATPFRVKLIDFGFCHLTSDLSEFDLFQAPGYRAPEVYLGYPPNEGVDMWGLACTLAELYISLNLFPGDSEYEIMKLILNLLGQPDNEMLNRGCRVRQYFTLDQTESGPSWRFKTLKEYEEDTTKKAAVIN</sequence>
<dbReference type="GO" id="GO:0042771">
    <property type="term" value="P:intrinsic apoptotic signaling pathway in response to DNA damage by p53 class mediator"/>
    <property type="evidence" value="ECO:0007669"/>
    <property type="project" value="TreeGrafter"/>
</dbReference>
<dbReference type="PANTHER" id="PTHR24058">
    <property type="entry name" value="DUAL SPECIFICITY PROTEIN KINASE"/>
    <property type="match status" value="1"/>
</dbReference>
<evidence type="ECO:0000313" key="10">
    <source>
        <dbReference type="Proteomes" id="UP000264800"/>
    </source>
</evidence>
<evidence type="ECO:0000256" key="5">
    <source>
        <dbReference type="ARBA" id="ARBA00022840"/>
    </source>
</evidence>
<evidence type="ECO:0000256" key="4">
    <source>
        <dbReference type="ARBA" id="ARBA00022777"/>
    </source>
</evidence>
<dbReference type="GO" id="GO:0016605">
    <property type="term" value="C:PML body"/>
    <property type="evidence" value="ECO:0007669"/>
    <property type="project" value="TreeGrafter"/>
</dbReference>
<organism evidence="9 10">
    <name type="scientific">Kryptolebias marmoratus</name>
    <name type="common">Mangrove killifish</name>
    <name type="synonym">Rivulus marmoratus</name>
    <dbReference type="NCBI Taxonomy" id="37003"/>
    <lineage>
        <taxon>Eukaryota</taxon>
        <taxon>Metazoa</taxon>
        <taxon>Chordata</taxon>
        <taxon>Craniata</taxon>
        <taxon>Vertebrata</taxon>
        <taxon>Euteleostomi</taxon>
        <taxon>Actinopterygii</taxon>
        <taxon>Neopterygii</taxon>
        <taxon>Teleostei</taxon>
        <taxon>Neoteleostei</taxon>
        <taxon>Acanthomorphata</taxon>
        <taxon>Ovalentaria</taxon>
        <taxon>Atherinomorphae</taxon>
        <taxon>Cyprinodontiformes</taxon>
        <taxon>Rivulidae</taxon>
        <taxon>Kryptolebias</taxon>
    </lineage>
</organism>
<dbReference type="InterPro" id="IPR008271">
    <property type="entry name" value="Ser/Thr_kinase_AS"/>
</dbReference>
<keyword evidence="10" id="KW-1185">Reference proteome</keyword>
<keyword evidence="5 6" id="KW-0067">ATP-binding</keyword>
<dbReference type="Gene3D" id="3.30.200.20">
    <property type="entry name" value="Phosphorylase Kinase, domain 1"/>
    <property type="match status" value="1"/>
</dbReference>
<reference evidence="9" key="1">
    <citation type="submission" date="2025-08" db="UniProtKB">
        <authorList>
            <consortium name="Ensembl"/>
        </authorList>
    </citation>
    <scope>IDENTIFICATION</scope>
</reference>
<proteinExistence type="inferred from homology"/>
<evidence type="ECO:0000313" key="9">
    <source>
        <dbReference type="Ensembl" id="ENSKMAP00000015998.1"/>
    </source>
</evidence>
<dbReference type="GO" id="GO:0005737">
    <property type="term" value="C:cytoplasm"/>
    <property type="evidence" value="ECO:0007669"/>
    <property type="project" value="TreeGrafter"/>
</dbReference>
<dbReference type="AlphaFoldDB" id="A0A3Q3AH60"/>
<dbReference type="OMA" id="HITHGNI"/>
<dbReference type="PROSITE" id="PS00107">
    <property type="entry name" value="PROTEIN_KINASE_ATP"/>
    <property type="match status" value="1"/>
</dbReference>
<feature type="binding site" evidence="6">
    <location>
        <position position="66"/>
    </location>
    <ligand>
        <name>ATP</name>
        <dbReference type="ChEBI" id="CHEBI:30616"/>
    </ligand>
</feature>
<dbReference type="GO" id="GO:0004674">
    <property type="term" value="F:protein serine/threonine kinase activity"/>
    <property type="evidence" value="ECO:0007669"/>
    <property type="project" value="UniProtKB-KW"/>
</dbReference>
<evidence type="ECO:0000259" key="8">
    <source>
        <dbReference type="PROSITE" id="PS50011"/>
    </source>
</evidence>
<dbReference type="SUPFAM" id="SSF56112">
    <property type="entry name" value="Protein kinase-like (PK-like)"/>
    <property type="match status" value="1"/>
</dbReference>
<dbReference type="InterPro" id="IPR011009">
    <property type="entry name" value="Kinase-like_dom_sf"/>
</dbReference>
<comment type="similarity">
    <text evidence="7">Belongs to the protein kinase superfamily.</text>
</comment>
<dbReference type="GO" id="GO:0004713">
    <property type="term" value="F:protein tyrosine kinase activity"/>
    <property type="evidence" value="ECO:0007669"/>
    <property type="project" value="TreeGrafter"/>
</dbReference>
<keyword evidence="4" id="KW-0418">Kinase</keyword>
<dbReference type="Gene3D" id="1.10.510.10">
    <property type="entry name" value="Transferase(Phosphotransferase) domain 1"/>
    <property type="match status" value="1"/>
</dbReference>
<dbReference type="InterPro" id="IPR017441">
    <property type="entry name" value="Protein_kinase_ATP_BS"/>
</dbReference>
<reference evidence="9" key="2">
    <citation type="submission" date="2025-09" db="UniProtKB">
        <authorList>
            <consortium name="Ensembl"/>
        </authorList>
    </citation>
    <scope>IDENTIFICATION</scope>
</reference>
<evidence type="ECO:0000256" key="1">
    <source>
        <dbReference type="ARBA" id="ARBA00022527"/>
    </source>
</evidence>
<evidence type="ECO:0000256" key="6">
    <source>
        <dbReference type="PROSITE-ProRule" id="PRU10141"/>
    </source>
</evidence>